<dbReference type="EMBL" id="CAUYUJ010005366">
    <property type="protein sequence ID" value="CAK0813379.1"/>
    <property type="molecule type" value="Genomic_DNA"/>
</dbReference>
<name>A0ABN9R4W7_9DINO</name>
<evidence type="ECO:0000313" key="3">
    <source>
        <dbReference type="Proteomes" id="UP001189429"/>
    </source>
</evidence>
<protein>
    <recommendedName>
        <fullName evidence="4">50S ribosomal protein L24, chloroplastic</fullName>
    </recommendedName>
</protein>
<organism evidence="2 3">
    <name type="scientific">Prorocentrum cordatum</name>
    <dbReference type="NCBI Taxonomy" id="2364126"/>
    <lineage>
        <taxon>Eukaryota</taxon>
        <taxon>Sar</taxon>
        <taxon>Alveolata</taxon>
        <taxon>Dinophyceae</taxon>
        <taxon>Prorocentrales</taxon>
        <taxon>Prorocentraceae</taxon>
        <taxon>Prorocentrum</taxon>
    </lineage>
</organism>
<evidence type="ECO:0000256" key="1">
    <source>
        <dbReference type="SAM" id="MobiDB-lite"/>
    </source>
</evidence>
<gene>
    <name evidence="2" type="ORF">PCOR1329_LOCUS17332</name>
</gene>
<accession>A0ABN9R4W7</accession>
<comment type="caution">
    <text evidence="2">The sequence shown here is derived from an EMBL/GenBank/DDBJ whole genome shotgun (WGS) entry which is preliminary data.</text>
</comment>
<feature type="compositionally biased region" description="Basic and acidic residues" evidence="1">
    <location>
        <begin position="169"/>
        <end position="179"/>
    </location>
</feature>
<evidence type="ECO:0008006" key="4">
    <source>
        <dbReference type="Google" id="ProtNLM"/>
    </source>
</evidence>
<feature type="non-terminal residue" evidence="2">
    <location>
        <position position="233"/>
    </location>
</feature>
<feature type="region of interest" description="Disordered" evidence="1">
    <location>
        <begin position="158"/>
        <end position="233"/>
    </location>
</feature>
<keyword evidence="3" id="KW-1185">Reference proteome</keyword>
<reference evidence="2" key="1">
    <citation type="submission" date="2023-10" db="EMBL/GenBank/DDBJ databases">
        <authorList>
            <person name="Chen Y."/>
            <person name="Shah S."/>
            <person name="Dougan E. K."/>
            <person name="Thang M."/>
            <person name="Chan C."/>
        </authorList>
    </citation>
    <scope>NUCLEOTIDE SEQUENCE [LARGE SCALE GENOMIC DNA]</scope>
</reference>
<dbReference type="Proteomes" id="UP001189429">
    <property type="component" value="Unassembled WGS sequence"/>
</dbReference>
<sequence>MAGHLVRRRGAASVDVWCRFLAPRPCWRPRPAAQQADRLALLGAFQGISELSVSPGAASPRVPGVFGLPGTGVGAVHGRLGSRAAKSRPPGEGAPRVLRPGRRAPAVAWRQRFRQVPPELFAENSKVRIKGLVKRPGDNGKEGIVVGYSADKGRYQVRLPRSSKPLNFKPEERTPRRSISDGGCSDGNDERGGDPEEDAGEPVIEPSWLSGPAGQGCPAEMGLLMLGESAENE</sequence>
<proteinExistence type="predicted"/>
<evidence type="ECO:0000313" key="2">
    <source>
        <dbReference type="EMBL" id="CAK0813379.1"/>
    </source>
</evidence>